<feature type="domain" description="DM" evidence="7">
    <location>
        <begin position="19"/>
        <end position="66"/>
    </location>
</feature>
<dbReference type="EMBL" id="JH712370">
    <property type="protein sequence ID" value="EFO15216.1"/>
    <property type="molecule type" value="Genomic_DNA"/>
</dbReference>
<organism evidence="9 10">
    <name type="scientific">Loa loa</name>
    <name type="common">Eye worm</name>
    <name type="synonym">Filaria loa</name>
    <dbReference type="NCBI Taxonomy" id="7209"/>
    <lineage>
        <taxon>Eukaryota</taxon>
        <taxon>Metazoa</taxon>
        <taxon>Ecdysozoa</taxon>
        <taxon>Nematoda</taxon>
        <taxon>Chromadorea</taxon>
        <taxon>Rhabditida</taxon>
        <taxon>Spirurina</taxon>
        <taxon>Spiruromorpha</taxon>
        <taxon>Filarioidea</taxon>
        <taxon>Onchocercidae</taxon>
        <taxon>Loa</taxon>
    </lineage>
</organism>
<name>A0A1I7VHP6_LOALO</name>
<sequence>MNIEEILPELFGEKRVYYCQRCLNHGLEVKRKNHKSECAYRFCICNDCQMVDKRRELNSRLLQIESVSPPPPPPPIPPPPLPPSQPQLSLLPPLPPSSSSSLSTSSLSSSLSSLSSSSSSSLSQPSSKNGNILTTTVPVLPDMNIFSPVPEQAISPPAMKGKERRPNCQRCAQHSVLARLKGHKRCCPFRDCPCAKCQVVQERQKLMADQIKLRRRQKKQKNLDALNDTDNLRSYPKHQGALFSGCLKCAQQALAYQQILAFIDPTVTLQPSTFSAILAACPHNNYNDNNNHDNNNNNNNNSNNSSSNNNSNNSGSKNNSNNNNDCRNN</sequence>
<dbReference type="OrthoDB" id="6162476at2759"/>
<dbReference type="RefSeq" id="XP_003148853.1">
    <property type="nucleotide sequence ID" value="XM_003148805.1"/>
</dbReference>
<reference evidence="10" key="2">
    <citation type="submission" date="2016-11" db="UniProtKB">
        <authorList>
            <consortium name="WormBaseParasite"/>
        </authorList>
    </citation>
    <scope>IDENTIFICATION</scope>
</reference>
<accession>A0A1S0TK78</accession>
<dbReference type="AlphaFoldDB" id="A0A1I7VHP6"/>
<dbReference type="GeneID" id="9950767"/>
<dbReference type="KEGG" id="loa:LOAG_13296"/>
<dbReference type="PANTHER" id="PTHR12322:SF110">
    <property type="entry name" value="DOUBLESEX- AND MAB-3-RELATED TRANSCRIPTION FACTOR DMD-10"/>
    <property type="match status" value="1"/>
</dbReference>
<evidence type="ECO:0000256" key="3">
    <source>
        <dbReference type="ARBA" id="ARBA00023125"/>
    </source>
</evidence>
<dbReference type="GO" id="GO:0000978">
    <property type="term" value="F:RNA polymerase II cis-regulatory region sequence-specific DNA binding"/>
    <property type="evidence" value="ECO:0007669"/>
    <property type="project" value="TreeGrafter"/>
</dbReference>
<keyword evidence="3 5" id="KW-0238">DNA-binding</keyword>
<keyword evidence="9" id="KW-1185">Reference proteome</keyword>
<dbReference type="InterPro" id="IPR026607">
    <property type="entry name" value="DMRT"/>
</dbReference>
<keyword evidence="1 5" id="KW-0479">Metal-binding</keyword>
<evidence type="ECO:0000313" key="8">
    <source>
        <dbReference type="EMBL" id="EFO15216.1"/>
    </source>
</evidence>
<proteinExistence type="predicted"/>
<gene>
    <name evidence="8 10" type="ORF">LOAG_13296</name>
</gene>
<feature type="region of interest" description="Disordered" evidence="6">
    <location>
        <begin position="288"/>
        <end position="329"/>
    </location>
</feature>
<accession>A0A1I7VHP6</accession>
<evidence type="ECO:0000256" key="2">
    <source>
        <dbReference type="ARBA" id="ARBA00022833"/>
    </source>
</evidence>
<evidence type="ECO:0000256" key="4">
    <source>
        <dbReference type="ARBA" id="ARBA00023242"/>
    </source>
</evidence>
<dbReference type="SUPFAM" id="SSF82927">
    <property type="entry name" value="Cysteine-rich DNA binding domain, (DM domain)"/>
    <property type="match status" value="2"/>
</dbReference>
<dbReference type="Pfam" id="PF00751">
    <property type="entry name" value="DM"/>
    <property type="match status" value="2"/>
</dbReference>
<dbReference type="PANTHER" id="PTHR12322">
    <property type="entry name" value="DOUBLESEX AND MAB-3 RELATED TRANSCRIPTION FACTOR DMRT"/>
    <property type="match status" value="1"/>
</dbReference>
<dbReference type="FunCoup" id="A0A1I7VHP6">
    <property type="interactions" value="235"/>
</dbReference>
<dbReference type="CTD" id="9950767"/>
<dbReference type="OMA" id="CIMVERR"/>
<dbReference type="InterPro" id="IPR001275">
    <property type="entry name" value="DM_DNA-bd"/>
</dbReference>
<dbReference type="WBParaSite" id="EN70_2698">
    <property type="protein sequence ID" value="EN70_2698"/>
    <property type="gene ID" value="EN70_2698"/>
</dbReference>
<keyword evidence="4 5" id="KW-0539">Nucleus</keyword>
<feature type="compositionally biased region" description="Pro residues" evidence="6">
    <location>
        <begin position="68"/>
        <end position="85"/>
    </location>
</feature>
<dbReference type="PROSITE" id="PS40000">
    <property type="entry name" value="DM_1"/>
    <property type="match status" value="2"/>
</dbReference>
<comment type="subcellular location">
    <subcellularLocation>
        <location evidence="5">Nucleus</location>
    </subcellularLocation>
</comment>
<feature type="compositionally biased region" description="Low complexity" evidence="6">
    <location>
        <begin position="86"/>
        <end position="127"/>
    </location>
</feature>
<dbReference type="eggNOG" id="KOG3815">
    <property type="taxonomic scope" value="Eukaryota"/>
</dbReference>
<protein>
    <submittedName>
        <fullName evidence="10">DM domain-containing protein</fullName>
    </submittedName>
</protein>
<dbReference type="Proteomes" id="UP000095285">
    <property type="component" value="Unassembled WGS sequence"/>
</dbReference>
<evidence type="ECO:0000256" key="1">
    <source>
        <dbReference type="ARBA" id="ARBA00022723"/>
    </source>
</evidence>
<evidence type="ECO:0000256" key="5">
    <source>
        <dbReference type="PROSITE-ProRule" id="PRU00070"/>
    </source>
</evidence>
<dbReference type="PROSITE" id="PS50809">
    <property type="entry name" value="DM_2"/>
    <property type="match status" value="2"/>
</dbReference>
<evidence type="ECO:0000313" key="9">
    <source>
        <dbReference type="Proteomes" id="UP000095285"/>
    </source>
</evidence>
<feature type="DNA-binding region" description="DM" evidence="5">
    <location>
        <begin position="19"/>
        <end position="66"/>
    </location>
</feature>
<dbReference type="GO" id="GO:0046872">
    <property type="term" value="F:metal ion binding"/>
    <property type="evidence" value="ECO:0007669"/>
    <property type="project" value="UniProtKB-KW"/>
</dbReference>
<keyword evidence="2 5" id="KW-0862">Zinc</keyword>
<dbReference type="SMART" id="SM00301">
    <property type="entry name" value="DM"/>
    <property type="match status" value="2"/>
</dbReference>
<reference evidence="8 9" key="1">
    <citation type="submission" date="2012-04" db="EMBL/GenBank/DDBJ databases">
        <title>The Genome Sequence of Loa loa.</title>
        <authorList>
            <consortium name="The Broad Institute Genome Sequencing Platform"/>
            <consortium name="Broad Institute Genome Sequencing Center for Infectious Disease"/>
            <person name="Nutman T.B."/>
            <person name="Fink D.L."/>
            <person name="Russ C."/>
            <person name="Young S."/>
            <person name="Zeng Q."/>
            <person name="Gargeya S."/>
            <person name="Alvarado L."/>
            <person name="Berlin A."/>
            <person name="Chapman S.B."/>
            <person name="Chen Z."/>
            <person name="Freedman E."/>
            <person name="Gellesch M."/>
            <person name="Goldberg J."/>
            <person name="Griggs A."/>
            <person name="Gujja S."/>
            <person name="Heilman E.R."/>
            <person name="Heiman D."/>
            <person name="Howarth C."/>
            <person name="Mehta T."/>
            <person name="Neiman D."/>
            <person name="Pearson M."/>
            <person name="Roberts A."/>
            <person name="Saif S."/>
            <person name="Shea T."/>
            <person name="Shenoy N."/>
            <person name="Sisk P."/>
            <person name="Stolte C."/>
            <person name="Sykes S."/>
            <person name="White J."/>
            <person name="Yandava C."/>
            <person name="Haas B."/>
            <person name="Henn M.R."/>
            <person name="Nusbaum C."/>
            <person name="Birren B."/>
        </authorList>
    </citation>
    <scope>NUCLEOTIDE SEQUENCE [LARGE SCALE GENOMIC DNA]</scope>
</reference>
<evidence type="ECO:0000259" key="7">
    <source>
        <dbReference type="PROSITE" id="PS50809"/>
    </source>
</evidence>
<evidence type="ECO:0000313" key="10">
    <source>
        <dbReference type="WBParaSite" id="EN70_2698"/>
    </source>
</evidence>
<dbReference type="GO" id="GO:0005634">
    <property type="term" value="C:nucleus"/>
    <property type="evidence" value="ECO:0007669"/>
    <property type="project" value="UniProtKB-SubCell"/>
</dbReference>
<dbReference type="Gene3D" id="4.10.1040.10">
    <property type="entry name" value="DM DNA-binding domain"/>
    <property type="match status" value="2"/>
</dbReference>
<evidence type="ECO:0000256" key="6">
    <source>
        <dbReference type="SAM" id="MobiDB-lite"/>
    </source>
</evidence>
<dbReference type="GO" id="GO:0007548">
    <property type="term" value="P:sex differentiation"/>
    <property type="evidence" value="ECO:0007669"/>
    <property type="project" value="TreeGrafter"/>
</dbReference>
<dbReference type="InterPro" id="IPR036407">
    <property type="entry name" value="DM_DNA-bd_sf"/>
</dbReference>
<dbReference type="FunFam" id="4.10.1040.10:FF:000001">
    <property type="entry name" value="doublesex- and mab-3-related transcription factor 1"/>
    <property type="match status" value="1"/>
</dbReference>
<feature type="DNA-binding region" description="DM" evidence="5">
    <location>
        <begin position="168"/>
        <end position="215"/>
    </location>
</feature>
<feature type="domain" description="DM" evidence="7">
    <location>
        <begin position="168"/>
        <end position="215"/>
    </location>
</feature>
<dbReference type="GO" id="GO:0000981">
    <property type="term" value="F:DNA-binding transcription factor activity, RNA polymerase II-specific"/>
    <property type="evidence" value="ECO:0007669"/>
    <property type="project" value="TreeGrafter"/>
</dbReference>
<feature type="region of interest" description="Disordered" evidence="6">
    <location>
        <begin position="64"/>
        <end position="134"/>
    </location>
</feature>
<dbReference type="STRING" id="7209.A0A1I7VHP6"/>